<dbReference type="PRINTS" id="PR00081">
    <property type="entry name" value="GDHRDH"/>
</dbReference>
<protein>
    <submittedName>
        <fullName evidence="4">SDR family NAD(P)-dependent oxidoreductase</fullName>
        <ecNumber evidence="4">1.1.1.-</ecNumber>
    </submittedName>
</protein>
<dbReference type="GO" id="GO:0016491">
    <property type="term" value="F:oxidoreductase activity"/>
    <property type="evidence" value="ECO:0007669"/>
    <property type="project" value="UniProtKB-KW"/>
</dbReference>
<gene>
    <name evidence="4" type="ORF">ACFOGJ_19340</name>
</gene>
<evidence type="ECO:0000313" key="4">
    <source>
        <dbReference type="EMBL" id="MFC3229410.1"/>
    </source>
</evidence>
<evidence type="ECO:0000256" key="2">
    <source>
        <dbReference type="ARBA" id="ARBA00023002"/>
    </source>
</evidence>
<feature type="domain" description="Ketoreductase" evidence="3">
    <location>
        <begin position="8"/>
        <end position="189"/>
    </location>
</feature>
<dbReference type="EMBL" id="JBHRTR010000031">
    <property type="protein sequence ID" value="MFC3229410.1"/>
    <property type="molecule type" value="Genomic_DNA"/>
</dbReference>
<dbReference type="NCBIfam" id="NF005559">
    <property type="entry name" value="PRK07231.1"/>
    <property type="match status" value="1"/>
</dbReference>
<keyword evidence="5" id="KW-1185">Reference proteome</keyword>
<dbReference type="Pfam" id="PF13561">
    <property type="entry name" value="adh_short_C2"/>
    <property type="match status" value="1"/>
</dbReference>
<accession>A0ABV7L4X6</accession>
<comment type="similarity">
    <text evidence="1">Belongs to the short-chain dehydrogenases/reductases (SDR) family.</text>
</comment>
<evidence type="ECO:0000256" key="1">
    <source>
        <dbReference type="ARBA" id="ARBA00006484"/>
    </source>
</evidence>
<dbReference type="InterPro" id="IPR036291">
    <property type="entry name" value="NAD(P)-bd_dom_sf"/>
</dbReference>
<dbReference type="EC" id="1.1.1.-" evidence="4"/>
<dbReference type="PRINTS" id="PR00080">
    <property type="entry name" value="SDRFAMILY"/>
</dbReference>
<organism evidence="4 5">
    <name type="scientific">Marinibaculum pumilum</name>
    <dbReference type="NCBI Taxonomy" id="1766165"/>
    <lineage>
        <taxon>Bacteria</taxon>
        <taxon>Pseudomonadati</taxon>
        <taxon>Pseudomonadota</taxon>
        <taxon>Alphaproteobacteria</taxon>
        <taxon>Rhodospirillales</taxon>
        <taxon>Rhodospirillaceae</taxon>
        <taxon>Marinibaculum</taxon>
    </lineage>
</organism>
<evidence type="ECO:0000313" key="5">
    <source>
        <dbReference type="Proteomes" id="UP001595528"/>
    </source>
</evidence>
<dbReference type="Gene3D" id="3.40.50.720">
    <property type="entry name" value="NAD(P)-binding Rossmann-like Domain"/>
    <property type="match status" value="1"/>
</dbReference>
<dbReference type="PANTHER" id="PTHR43639">
    <property type="entry name" value="OXIDOREDUCTASE, SHORT-CHAIN DEHYDROGENASE/REDUCTASE FAMILY (AFU_ORTHOLOGUE AFUA_5G02870)"/>
    <property type="match status" value="1"/>
</dbReference>
<dbReference type="SUPFAM" id="SSF51735">
    <property type="entry name" value="NAD(P)-binding Rossmann-fold domains"/>
    <property type="match status" value="1"/>
</dbReference>
<dbReference type="NCBIfam" id="NF009466">
    <property type="entry name" value="PRK12826.1-2"/>
    <property type="match status" value="1"/>
</dbReference>
<evidence type="ECO:0000259" key="3">
    <source>
        <dbReference type="SMART" id="SM00822"/>
    </source>
</evidence>
<dbReference type="InterPro" id="IPR002347">
    <property type="entry name" value="SDR_fam"/>
</dbReference>
<comment type="caution">
    <text evidence="4">The sequence shown here is derived from an EMBL/GenBank/DDBJ whole genome shotgun (WGS) entry which is preliminary data.</text>
</comment>
<dbReference type="InterPro" id="IPR057326">
    <property type="entry name" value="KR_dom"/>
</dbReference>
<dbReference type="PANTHER" id="PTHR43639:SF1">
    <property type="entry name" value="SHORT-CHAIN DEHYDROGENASE_REDUCTASE FAMILY PROTEIN"/>
    <property type="match status" value="1"/>
</dbReference>
<dbReference type="PROSITE" id="PS00061">
    <property type="entry name" value="ADH_SHORT"/>
    <property type="match status" value="1"/>
</dbReference>
<reference evidence="5" key="1">
    <citation type="journal article" date="2019" name="Int. J. Syst. Evol. Microbiol.">
        <title>The Global Catalogue of Microorganisms (GCM) 10K type strain sequencing project: providing services to taxonomists for standard genome sequencing and annotation.</title>
        <authorList>
            <consortium name="The Broad Institute Genomics Platform"/>
            <consortium name="The Broad Institute Genome Sequencing Center for Infectious Disease"/>
            <person name="Wu L."/>
            <person name="Ma J."/>
        </authorList>
    </citation>
    <scope>NUCLEOTIDE SEQUENCE [LARGE SCALE GENOMIC DNA]</scope>
    <source>
        <strain evidence="5">KCTC 42964</strain>
    </source>
</reference>
<dbReference type="SMART" id="SM00822">
    <property type="entry name" value="PKS_KR"/>
    <property type="match status" value="1"/>
</dbReference>
<proteinExistence type="inferred from homology"/>
<dbReference type="CDD" id="cd05233">
    <property type="entry name" value="SDR_c"/>
    <property type="match status" value="1"/>
</dbReference>
<dbReference type="RefSeq" id="WP_379903573.1">
    <property type="nucleotide sequence ID" value="NZ_JBHRTR010000031.1"/>
</dbReference>
<dbReference type="Proteomes" id="UP001595528">
    <property type="component" value="Unassembled WGS sequence"/>
</dbReference>
<sequence length="255" mass="26014">MSTILAGSAALVSGADRGIGAGIARRLAEAGASVAIGYRRGRDGAETLAADLTATGLSARAVPLDVVDRASVQAAVAATVEAFGGLHILVNNAGYLNRVDFAEIDPEDWDHTLAVNLRGPFLLCQAVLPHLKAAGRRGRIINISSMGGQFGGTKAVPYAASKAALISLTKSLARLYAGDGMTVNAIAPGLIRTEMMAAVVTPEEEAQAIADVPLHEIGLPGDIAEAALYLAAESGRYVTGHVLNVNGGIHIGAGM</sequence>
<dbReference type="InterPro" id="IPR020904">
    <property type="entry name" value="Sc_DH/Rdtase_CS"/>
</dbReference>
<keyword evidence="2 4" id="KW-0560">Oxidoreductase</keyword>
<name>A0ABV7L4X6_9PROT</name>